<dbReference type="Gene3D" id="3.40.50.720">
    <property type="entry name" value="NAD(P)-binding Rossmann-like Domain"/>
    <property type="match status" value="1"/>
</dbReference>
<dbReference type="SMART" id="SM00827">
    <property type="entry name" value="PKS_AT"/>
    <property type="match status" value="1"/>
</dbReference>
<dbReference type="GO" id="GO:0006633">
    <property type="term" value="P:fatty acid biosynthetic process"/>
    <property type="evidence" value="ECO:0007669"/>
    <property type="project" value="InterPro"/>
</dbReference>
<feature type="compositionally biased region" description="Low complexity" evidence="5">
    <location>
        <begin position="948"/>
        <end position="974"/>
    </location>
</feature>
<feature type="domain" description="Carrier" evidence="6">
    <location>
        <begin position="1266"/>
        <end position="1346"/>
    </location>
</feature>
<evidence type="ECO:0000256" key="1">
    <source>
        <dbReference type="ARBA" id="ARBA00022450"/>
    </source>
</evidence>
<evidence type="ECO:0000259" key="7">
    <source>
        <dbReference type="PROSITE" id="PS52004"/>
    </source>
</evidence>
<dbReference type="InterPro" id="IPR036291">
    <property type="entry name" value="NAD(P)-bd_dom_sf"/>
</dbReference>
<dbReference type="PANTHER" id="PTHR43074">
    <property type="entry name" value="OMEGA-3 POLYUNSATURATED FATTY ACID SYNTHASE PFAB-RELATED"/>
    <property type="match status" value="1"/>
</dbReference>
<dbReference type="SUPFAM" id="SSF53901">
    <property type="entry name" value="Thiolase-like"/>
    <property type="match status" value="1"/>
</dbReference>
<feature type="active site" description="Proton donor; for dehydratase activity" evidence="4">
    <location>
        <position position="2252"/>
    </location>
</feature>
<dbReference type="HOGENOM" id="CLU_000022_30_2_0"/>
<dbReference type="InterPro" id="IPR049552">
    <property type="entry name" value="PKS_DH_N"/>
</dbReference>
<dbReference type="STRING" id="1499966.U14_02938"/>
<protein>
    <submittedName>
        <fullName evidence="9">Erythronolide synthase</fullName>
    </submittedName>
</protein>
<dbReference type="CDD" id="cd08953">
    <property type="entry name" value="KR_2_SDR_x"/>
    <property type="match status" value="1"/>
</dbReference>
<dbReference type="InterPro" id="IPR014030">
    <property type="entry name" value="Ketoacyl_synth_N"/>
</dbReference>
<name>A0A081BMS7_9BACT</name>
<dbReference type="Pfam" id="PF08659">
    <property type="entry name" value="KR"/>
    <property type="match status" value="1"/>
</dbReference>
<dbReference type="InterPro" id="IPR016036">
    <property type="entry name" value="Malonyl_transacylase_ACP-bd"/>
</dbReference>
<dbReference type="InterPro" id="IPR052568">
    <property type="entry name" value="PKS-FAS_Synthase"/>
</dbReference>
<feature type="domain" description="Carrier" evidence="6">
    <location>
        <begin position="1456"/>
        <end position="1536"/>
    </location>
</feature>
<accession>A0A081BMS7</accession>
<feature type="domain" description="Ketosynthase family 3 (KS3)" evidence="7">
    <location>
        <begin position="14"/>
        <end position="470"/>
    </location>
</feature>
<dbReference type="Pfam" id="PF21089">
    <property type="entry name" value="PKS_DH_N"/>
    <property type="match status" value="1"/>
</dbReference>
<dbReference type="InterPro" id="IPR016035">
    <property type="entry name" value="Acyl_Trfase/lysoPLipase"/>
</dbReference>
<dbReference type="InterPro" id="IPR013968">
    <property type="entry name" value="PKS_KR"/>
</dbReference>
<dbReference type="InterPro" id="IPR032821">
    <property type="entry name" value="PKS_assoc"/>
</dbReference>
<evidence type="ECO:0000313" key="9">
    <source>
        <dbReference type="EMBL" id="GAK51693.1"/>
    </source>
</evidence>
<dbReference type="SMART" id="SM00825">
    <property type="entry name" value="PKS_KS"/>
    <property type="match status" value="1"/>
</dbReference>
<gene>
    <name evidence="9" type="ORF">U14_02938</name>
</gene>
<dbReference type="SUPFAM" id="SSF51735">
    <property type="entry name" value="NAD(P)-binding Rossmann-fold domains"/>
    <property type="match status" value="2"/>
</dbReference>
<dbReference type="GO" id="GO:0004315">
    <property type="term" value="F:3-oxoacyl-[acyl-carrier-protein] synthase activity"/>
    <property type="evidence" value="ECO:0007669"/>
    <property type="project" value="InterPro"/>
</dbReference>
<dbReference type="InterPro" id="IPR014031">
    <property type="entry name" value="Ketoacyl_synth_C"/>
</dbReference>
<dbReference type="InterPro" id="IPR020841">
    <property type="entry name" value="PKS_Beta-ketoAc_synthase_dom"/>
</dbReference>
<dbReference type="Pfam" id="PF02801">
    <property type="entry name" value="Ketoacyl-synt_C"/>
    <property type="match status" value="1"/>
</dbReference>
<dbReference type="PROSITE" id="PS50075">
    <property type="entry name" value="CARRIER"/>
    <property type="match status" value="4"/>
</dbReference>
<feature type="region of interest" description="Disordered" evidence="5">
    <location>
        <begin position="948"/>
        <end position="1030"/>
    </location>
</feature>
<dbReference type="PANTHER" id="PTHR43074:SF1">
    <property type="entry name" value="BETA-KETOACYL SYNTHASE FAMILY PROTEIN-RELATED"/>
    <property type="match status" value="1"/>
</dbReference>
<evidence type="ECO:0000259" key="6">
    <source>
        <dbReference type="PROSITE" id="PS50075"/>
    </source>
</evidence>
<evidence type="ECO:0000313" key="10">
    <source>
        <dbReference type="Proteomes" id="UP000030700"/>
    </source>
</evidence>
<dbReference type="CDD" id="cd00833">
    <property type="entry name" value="PKS"/>
    <property type="match status" value="1"/>
</dbReference>
<feature type="compositionally biased region" description="Acidic residues" evidence="5">
    <location>
        <begin position="1552"/>
        <end position="1561"/>
    </location>
</feature>
<dbReference type="InterPro" id="IPR016039">
    <property type="entry name" value="Thiolase-like"/>
</dbReference>
<keyword evidence="10" id="KW-1185">Reference proteome</keyword>
<dbReference type="EMBL" id="DF820457">
    <property type="protein sequence ID" value="GAK51693.1"/>
    <property type="molecule type" value="Genomic_DNA"/>
</dbReference>
<keyword evidence="2" id="KW-0597">Phosphoprotein</keyword>
<feature type="region of interest" description="C-terminal hotdog fold" evidence="4">
    <location>
        <begin position="2188"/>
        <end position="2335"/>
    </location>
</feature>
<reference evidence="9" key="1">
    <citation type="journal article" date="2015" name="PeerJ">
        <title>First genomic representation of candidate bacterial phylum KSB3 points to enhanced environmental sensing as a trigger of wastewater bulking.</title>
        <authorList>
            <person name="Sekiguchi Y."/>
            <person name="Ohashi A."/>
            <person name="Parks D.H."/>
            <person name="Yamauchi T."/>
            <person name="Tyson G.W."/>
            <person name="Hugenholtz P."/>
        </authorList>
    </citation>
    <scope>NUCLEOTIDE SEQUENCE [LARGE SCALE GENOMIC DNA]</scope>
</reference>
<dbReference type="Pfam" id="PF14765">
    <property type="entry name" value="PS-DH"/>
    <property type="match status" value="1"/>
</dbReference>
<evidence type="ECO:0000256" key="3">
    <source>
        <dbReference type="ARBA" id="ARBA00022679"/>
    </source>
</evidence>
<dbReference type="InterPro" id="IPR057326">
    <property type="entry name" value="KR_dom"/>
</dbReference>
<dbReference type="SUPFAM" id="SSF55048">
    <property type="entry name" value="Probable ACP-binding domain of malonyl-CoA ACP transacylase"/>
    <property type="match status" value="1"/>
</dbReference>
<evidence type="ECO:0000256" key="4">
    <source>
        <dbReference type="PROSITE-ProRule" id="PRU01363"/>
    </source>
</evidence>
<evidence type="ECO:0000259" key="8">
    <source>
        <dbReference type="PROSITE" id="PS52019"/>
    </source>
</evidence>
<dbReference type="InterPro" id="IPR049551">
    <property type="entry name" value="PKS_DH_C"/>
</dbReference>
<dbReference type="PROSITE" id="PS00606">
    <property type="entry name" value="KS3_1"/>
    <property type="match status" value="1"/>
</dbReference>
<feature type="region of interest" description="Disordered" evidence="5">
    <location>
        <begin position="1539"/>
        <end position="1565"/>
    </location>
</feature>
<dbReference type="InterPro" id="IPR009081">
    <property type="entry name" value="PP-bd_ACP"/>
</dbReference>
<feature type="region of interest" description="N-terminal hotdog fold" evidence="4">
    <location>
        <begin position="2047"/>
        <end position="2177"/>
    </location>
</feature>
<dbReference type="Proteomes" id="UP000030700">
    <property type="component" value="Unassembled WGS sequence"/>
</dbReference>
<sequence length="2342" mass="252338">MENATRSALTPQHASPIAIIGIGCIFPQSRNLQEYWTLVKEGRDAITDVPETHWKLEEYFDNDPKTRDKTYGAKGGFLPPIEFDPLAFGIVPNTLEAIDTSQLLSLLVAQETLRDAGYLRREFDRNRASVILGVTGTQELVIPLGARLGHPLWRKALKDAGFGDDIAQDVIERIQQQYVEWQENSFPGLLGNVIAGRIANRFDFGGTNCTVDAACASSLSALHLSMLELQSGKADMVLTGGVDAFNHIFMYICFSKTPALSPGGHARPFDEQCDGTTLGEGIGMVMLKRLADAERDGDKIYAVIRGIGSSSDGKGTAIYAPAAKGQVKAYLNAYRDAQVTPETIELIEAHGTGTAVGDATEITGLKEIFQPAQTNGSWCALGSVKSQIGHAKSAAGVAGLIKVALALHHKTLPPTIKVEKPTKTLASGQTPFYVNTQKRPWAAPKTATPRRAGLSAFGFGGTNFHCVLEEYAPRKTQIDWTGETQILAFSGATITEIQAALDNVSPEMSWDALRRAAAKSRKSFDSKQAHRLIIVVEKAQNALPKMLKNARAMLEKKQGKAAWNTPDGIFYGSGATPGKLGVIFPGQGSQYVGMLRDLSCQFPQFQDTLDVANRVFADGTGGKRLSDLMYPHPVFSDEERETQALQLQSTQVAQPAIGAASLGAFETLKTFGVQPDEVAGHSYGELVALCAAGVLDVETFFAMSKLRGQLMGQKSGDKGSMLAVNGDLTFVQQLIKNEGIDLVIANKNAPQQTVLSGATKEVERAAALLKAKDIRCKQLSVAAAFHSAFVADASGAFLDALQQVEISMPTLPVYADSTAQLYPNDAAEIRKLLAGQLANPVEFVGIIERMYERGVRTFFEVGPSSQMNGLIKAILEGKAVDVLSLDASKGQRSGEADIARVLSQLATSGYAIRLAEWDNDLTADEEPAQKGRKMAVTLCGANYVSPKAAKPPVAKPLAVSTPPAAPTPTAAKTPVNPPASQPKAPATPKPAISVEPKTVKSETTQRQTSTPSTPFEASPAPSVMNTQPSSIGANRIASGFDLSDALRMTQDNLRALQQFQQQTADAHRQFLEGQDATRQTFERLFNQQQQLVFGQIPLHEGVTGGVGVEKQIPLQGGARGGLSVESAPAFETQAQPTPIKESKTAQPVETHPQPLPGGELAAAQPVMPPAPIAVDSSRVEKIVLSIVAEKTGYPPDMLELDMGLDADLGIDSIKRVEILSALQAQLPDAPEISSQQIGSLRTLRQIVETLGASTTTAAAPKSETSANAQQVESILLEVVSEKTGYPKEMLELDMGLDADLGIDSIKRVEIFSALQSKLPNSPEIGSDQIGRLRSLRQIVEVLGTHPSNGNGAQGHVPAAFEDADVTNVLLQVVAEKTGYPEDMLDLDMGLDADLGIDSIKRVEIFSALQSKLPNSPEIGSDQIGRFHNLRQIVELFTPKISTSSRIPIAQPAGAHIDEKQVETVLLQVVSEKTGYPEDMLDLDMALDADLGIDSIKRVEIFSALQHHLPSAPEITSEQIGRLQSLRQILSALARPAYPVRAKSEPTPAASSDADEETEADPAPETTLDRYIVVPVKISQNVTRETLSLPSGATVWIVGNVAPFAVALEKGLRQKGLQIEHITLKDAATKTIPDTLRGMVIVAPPHMDEESLKQAFGVVRAAAAQLKNAPSLLVTVSRLDGQFGFGGLDAAANALSGGLAGLTKTAAREWPNVHCKALDVSPQCDDEQAASAVIDEMFFRSPLEVGIVSDGRYALKLKNNPVRVLNPDRVVPPNDVILITGGARGVTAECAVALAKAWQPTLMLIGRTPLPQDEPAWLATCQTETEIKQAVLAHAERKMTPKEVKDECQRILTNREIRDNLRRIERAGSRVAYRSVDARDAAAVQRLINETKQEFGAIAGLIHGAGVLADKKIEDKTDAQFESVIATKVGGAINFLNALNAEPLKLLVFFSSTTARFGRIGQVDYAIANEALNKFAQQQTRLRPDCRVMAMNWGPWAGGMVTPALERLFEKEQIRVIPLRDGAEALIREIAAPETVEVLMLGKGSVLPDVEFVEKPATAANLSVGFERVLSIETHPFLVSHVMNGRAVLPTAIIIEWLGHAALHLHPGLLLHGFDNLKILKGVILRKTETVQLQAMVGGAQKEGKTYRVPVELQSLDAASGKLTRHASAELILTGRLPHGERIFDKNLRFAPYAGGEIYQHFLFHGKDLQGIQQIEGCSEAGIAASVLAAPAPSAWMSQPLRQRWLADPLMLDSAFQLLIVWSFMNEQNGSLPSAIGQYRQFVSKFPPDGGRIAAKIVNHEQHRAIADIEFYDRNGDLLANIEGYECTIDASLNAAFRRNALE</sequence>
<dbReference type="SMART" id="SM00822">
    <property type="entry name" value="PKS_KR"/>
    <property type="match status" value="1"/>
</dbReference>
<dbReference type="Pfam" id="PF00698">
    <property type="entry name" value="Acyl_transf_1"/>
    <property type="match status" value="1"/>
</dbReference>
<feature type="region of interest" description="Disordered" evidence="5">
    <location>
        <begin position="1131"/>
        <end position="1151"/>
    </location>
</feature>
<keyword evidence="1" id="KW-0596">Phosphopantetheine</keyword>
<dbReference type="Pfam" id="PF00550">
    <property type="entry name" value="PP-binding"/>
    <property type="match status" value="4"/>
</dbReference>
<feature type="domain" description="Carrier" evidence="6">
    <location>
        <begin position="1174"/>
        <end position="1254"/>
    </location>
</feature>
<feature type="compositionally biased region" description="Low complexity" evidence="5">
    <location>
        <begin position="1004"/>
        <end position="1014"/>
    </location>
</feature>
<feature type="domain" description="Carrier" evidence="6">
    <location>
        <begin position="1363"/>
        <end position="1440"/>
    </location>
</feature>
<dbReference type="Gene3D" id="3.40.47.10">
    <property type="match status" value="1"/>
</dbReference>
<dbReference type="InterPro" id="IPR042104">
    <property type="entry name" value="PKS_dehydratase_sf"/>
</dbReference>
<dbReference type="SUPFAM" id="SSF52151">
    <property type="entry name" value="FabD/lysophospholipase-like"/>
    <property type="match status" value="1"/>
</dbReference>
<dbReference type="InterPro" id="IPR020807">
    <property type="entry name" value="PKS_DH"/>
</dbReference>
<dbReference type="SUPFAM" id="SSF47336">
    <property type="entry name" value="ACP-like"/>
    <property type="match status" value="4"/>
</dbReference>
<dbReference type="InterPro" id="IPR001227">
    <property type="entry name" value="Ac_transferase_dom_sf"/>
</dbReference>
<dbReference type="Gene3D" id="1.10.1200.10">
    <property type="entry name" value="ACP-like"/>
    <property type="match status" value="4"/>
</dbReference>
<evidence type="ECO:0000256" key="5">
    <source>
        <dbReference type="SAM" id="MobiDB-lite"/>
    </source>
</evidence>
<dbReference type="PROSITE" id="PS51257">
    <property type="entry name" value="PROKAR_LIPOPROTEIN"/>
    <property type="match status" value="1"/>
</dbReference>
<proteinExistence type="predicted"/>
<evidence type="ECO:0000256" key="2">
    <source>
        <dbReference type="ARBA" id="ARBA00022553"/>
    </source>
</evidence>
<dbReference type="Gene3D" id="3.40.366.10">
    <property type="entry name" value="Malonyl-Coenzyme A Acyl Carrier Protein, domain 2"/>
    <property type="match status" value="1"/>
</dbReference>
<organism evidence="9">
    <name type="scientific">Candidatus Moduliflexus flocculans</name>
    <dbReference type="NCBI Taxonomy" id="1499966"/>
    <lineage>
        <taxon>Bacteria</taxon>
        <taxon>Candidatus Moduliflexota</taxon>
        <taxon>Candidatus Moduliflexia</taxon>
        <taxon>Candidatus Moduliflexales</taxon>
        <taxon>Candidatus Moduliflexaceae</taxon>
    </lineage>
</organism>
<dbReference type="InterPro" id="IPR018201">
    <property type="entry name" value="Ketoacyl_synth_AS"/>
</dbReference>
<keyword evidence="3" id="KW-0808">Transferase</keyword>
<dbReference type="PROSITE" id="PS52004">
    <property type="entry name" value="KS3_2"/>
    <property type="match status" value="1"/>
</dbReference>
<dbReference type="Pfam" id="PF16197">
    <property type="entry name" value="KAsynt_C_assoc"/>
    <property type="match status" value="1"/>
</dbReference>
<dbReference type="InterPro" id="IPR036736">
    <property type="entry name" value="ACP-like_sf"/>
</dbReference>
<dbReference type="PROSITE" id="PS52019">
    <property type="entry name" value="PKS_MFAS_DH"/>
    <property type="match status" value="1"/>
</dbReference>
<dbReference type="SMART" id="SM00826">
    <property type="entry name" value="PKS_DH"/>
    <property type="match status" value="1"/>
</dbReference>
<dbReference type="InterPro" id="IPR049900">
    <property type="entry name" value="PKS_mFAS_DH"/>
</dbReference>
<dbReference type="InterPro" id="IPR014043">
    <property type="entry name" value="Acyl_transferase_dom"/>
</dbReference>
<feature type="active site" description="Proton acceptor; for dehydratase activity" evidence="4">
    <location>
        <position position="2080"/>
    </location>
</feature>
<feature type="compositionally biased region" description="Pro residues" evidence="5">
    <location>
        <begin position="975"/>
        <end position="988"/>
    </location>
</feature>
<feature type="domain" description="PKS/mFAS DH" evidence="8">
    <location>
        <begin position="2047"/>
        <end position="2335"/>
    </location>
</feature>
<dbReference type="Pfam" id="PF00109">
    <property type="entry name" value="ketoacyl-synt"/>
    <property type="match status" value="1"/>
</dbReference>
<dbReference type="Gene3D" id="3.10.129.110">
    <property type="entry name" value="Polyketide synthase dehydratase"/>
    <property type="match status" value="1"/>
</dbReference>